<comment type="caution">
    <text evidence="15">The sequence shown here is derived from an EMBL/GenBank/DDBJ whole genome shotgun (WGS) entry which is preliminary data.</text>
</comment>
<dbReference type="GO" id="GO:0017038">
    <property type="term" value="P:protein import"/>
    <property type="evidence" value="ECO:0007669"/>
    <property type="project" value="TreeGrafter"/>
</dbReference>
<dbReference type="STRING" id="1434232.MAIT1_03988"/>
<dbReference type="GO" id="GO:0005886">
    <property type="term" value="C:plasma membrane"/>
    <property type="evidence" value="ECO:0007669"/>
    <property type="project" value="UniProtKB-SubCell"/>
</dbReference>
<comment type="function">
    <text evidence="11">Involved in the TonB-dependent energy-dependent transport of various receptor-bound substrates. Protects ExbD from proteolytic degradation and functionally stabilizes TonB.</text>
</comment>
<evidence type="ECO:0000256" key="6">
    <source>
        <dbReference type="ARBA" id="ARBA00022519"/>
    </source>
</evidence>
<dbReference type="PANTHER" id="PTHR30625">
    <property type="entry name" value="PROTEIN TOLQ"/>
    <property type="match status" value="1"/>
</dbReference>
<comment type="similarity">
    <text evidence="12">Belongs to the exbB/tolQ family.</text>
</comment>
<dbReference type="OrthoDB" id="9805133at2"/>
<proteinExistence type="inferred from homology"/>
<protein>
    <recommendedName>
        <fullName evidence="3">Biopolymer transport protein ExbB</fullName>
    </recommendedName>
</protein>
<evidence type="ECO:0000256" key="9">
    <source>
        <dbReference type="ARBA" id="ARBA00022989"/>
    </source>
</evidence>
<dbReference type="EMBL" id="LVJN01000015">
    <property type="protein sequence ID" value="OSM07102.1"/>
    <property type="molecule type" value="Genomic_DNA"/>
</dbReference>
<keyword evidence="10 13" id="KW-0472">Membrane</keyword>
<evidence type="ECO:0000256" key="8">
    <source>
        <dbReference type="ARBA" id="ARBA00022927"/>
    </source>
</evidence>
<dbReference type="AlphaFoldDB" id="A0A1Y2K8U8"/>
<dbReference type="PANTHER" id="PTHR30625:SF14">
    <property type="entry name" value="BIOPOLYMER TRANSPORT PROTEIN EXBB"/>
    <property type="match status" value="1"/>
</dbReference>
<evidence type="ECO:0000313" key="15">
    <source>
        <dbReference type="EMBL" id="OSM07102.1"/>
    </source>
</evidence>
<keyword evidence="9 13" id="KW-1133">Transmembrane helix</keyword>
<evidence type="ECO:0000256" key="11">
    <source>
        <dbReference type="ARBA" id="ARBA00024816"/>
    </source>
</evidence>
<organism evidence="15 16">
    <name type="scientific">Magnetofaba australis IT-1</name>
    <dbReference type="NCBI Taxonomy" id="1434232"/>
    <lineage>
        <taxon>Bacteria</taxon>
        <taxon>Pseudomonadati</taxon>
        <taxon>Pseudomonadota</taxon>
        <taxon>Magnetococcia</taxon>
        <taxon>Magnetococcales</taxon>
        <taxon>Magnetococcaceae</taxon>
        <taxon>Magnetofaba</taxon>
    </lineage>
</organism>
<dbReference type="InterPro" id="IPR050790">
    <property type="entry name" value="ExbB/TolQ_transport"/>
</dbReference>
<evidence type="ECO:0000256" key="3">
    <source>
        <dbReference type="ARBA" id="ARBA00022093"/>
    </source>
</evidence>
<evidence type="ECO:0000256" key="13">
    <source>
        <dbReference type="SAM" id="Phobius"/>
    </source>
</evidence>
<evidence type="ECO:0000313" key="16">
    <source>
        <dbReference type="Proteomes" id="UP000194003"/>
    </source>
</evidence>
<reference evidence="15 16" key="1">
    <citation type="journal article" date="2016" name="BMC Genomics">
        <title>Combined genomic and structural analyses of a cultured magnetotactic bacterium reveals its niche adaptation to a dynamic environment.</title>
        <authorList>
            <person name="Araujo A.C."/>
            <person name="Morillo V."/>
            <person name="Cypriano J."/>
            <person name="Teixeira L.C."/>
            <person name="Leao P."/>
            <person name="Lyra S."/>
            <person name="Almeida L.G."/>
            <person name="Bazylinski D.A."/>
            <person name="Vasconcellos A.T."/>
            <person name="Abreu F."/>
            <person name="Lins U."/>
        </authorList>
    </citation>
    <scope>NUCLEOTIDE SEQUENCE [LARGE SCALE GENOMIC DNA]</scope>
    <source>
        <strain evidence="15 16">IT-1</strain>
    </source>
</reference>
<feature type="transmembrane region" description="Helical" evidence="13">
    <location>
        <begin position="103"/>
        <end position="126"/>
    </location>
</feature>
<name>A0A1Y2K8U8_9PROT</name>
<evidence type="ECO:0000256" key="4">
    <source>
        <dbReference type="ARBA" id="ARBA00022448"/>
    </source>
</evidence>
<keyword evidence="7 13" id="KW-0812">Transmembrane</keyword>
<feature type="transmembrane region" description="Helical" evidence="13">
    <location>
        <begin position="146"/>
        <end position="170"/>
    </location>
</feature>
<evidence type="ECO:0000256" key="2">
    <source>
        <dbReference type="ARBA" id="ARBA00011471"/>
    </source>
</evidence>
<comment type="subunit">
    <text evidence="2">The accessory proteins ExbB and ExbD seem to form a complex with TonB.</text>
</comment>
<dbReference type="InterPro" id="IPR002898">
    <property type="entry name" value="MotA_ExbB_proton_chnl"/>
</dbReference>
<keyword evidence="16" id="KW-1185">Reference proteome</keyword>
<gene>
    <name evidence="15" type="ORF">MAIT1_03988</name>
</gene>
<evidence type="ECO:0000259" key="14">
    <source>
        <dbReference type="Pfam" id="PF01618"/>
    </source>
</evidence>
<sequence length="196" mass="21494">MMWLNWWQDADWIVRGVFLLLITLSAVSWSVLTARALRFARVLERERGLLDALRDVVASTSINTPSTRLLTQRDLYHALSAEGREALRGQTLREIRLELENGLTILATIGNAAPFIGLFGTVWGIMNALHGLGGAALNMEMVTGPVAEALVATAAGLFVAVPAVAGYNYLVRKLRHVMGAVERNALWMTEPELGEL</sequence>
<keyword evidence="4 12" id="KW-0813">Transport</keyword>
<evidence type="ECO:0000256" key="12">
    <source>
        <dbReference type="RuleBase" id="RU004057"/>
    </source>
</evidence>
<feature type="transmembrane region" description="Helical" evidence="13">
    <location>
        <begin position="12"/>
        <end position="37"/>
    </location>
</feature>
<dbReference type="Pfam" id="PF01618">
    <property type="entry name" value="MotA_ExbB"/>
    <property type="match status" value="1"/>
</dbReference>
<keyword evidence="8 12" id="KW-0653">Protein transport</keyword>
<dbReference type="RefSeq" id="WP_085441058.1">
    <property type="nucleotide sequence ID" value="NZ_LVJN01000015.1"/>
</dbReference>
<keyword evidence="6" id="KW-0997">Cell inner membrane</keyword>
<dbReference type="Proteomes" id="UP000194003">
    <property type="component" value="Unassembled WGS sequence"/>
</dbReference>
<comment type="subcellular location">
    <subcellularLocation>
        <location evidence="1">Cell inner membrane</location>
        <topology evidence="1">Multi-pass membrane protein</topology>
    </subcellularLocation>
    <subcellularLocation>
        <location evidence="12">Membrane</location>
        <topology evidence="12">Multi-pass membrane protein</topology>
    </subcellularLocation>
</comment>
<evidence type="ECO:0000256" key="10">
    <source>
        <dbReference type="ARBA" id="ARBA00023136"/>
    </source>
</evidence>
<feature type="domain" description="MotA/TolQ/ExbB proton channel" evidence="14">
    <location>
        <begin position="84"/>
        <end position="181"/>
    </location>
</feature>
<accession>A0A1Y2K8U8</accession>
<evidence type="ECO:0000256" key="5">
    <source>
        <dbReference type="ARBA" id="ARBA00022475"/>
    </source>
</evidence>
<evidence type="ECO:0000256" key="1">
    <source>
        <dbReference type="ARBA" id="ARBA00004429"/>
    </source>
</evidence>
<evidence type="ECO:0000256" key="7">
    <source>
        <dbReference type="ARBA" id="ARBA00022692"/>
    </source>
</evidence>
<keyword evidence="5" id="KW-1003">Cell membrane</keyword>